<name>A0A0F9AQB8_9ZZZZ</name>
<comment type="caution">
    <text evidence="1">The sequence shown here is derived from an EMBL/GenBank/DDBJ whole genome shotgun (WGS) entry which is preliminary data.</text>
</comment>
<organism evidence="1">
    <name type="scientific">marine sediment metagenome</name>
    <dbReference type="NCBI Taxonomy" id="412755"/>
    <lineage>
        <taxon>unclassified sequences</taxon>
        <taxon>metagenomes</taxon>
        <taxon>ecological metagenomes</taxon>
    </lineage>
</organism>
<gene>
    <name evidence="1" type="ORF">LCGC14_2542620</name>
</gene>
<feature type="non-terminal residue" evidence="1">
    <location>
        <position position="1"/>
    </location>
</feature>
<dbReference type="SUPFAM" id="SSF54523">
    <property type="entry name" value="Pili subunits"/>
    <property type="match status" value="1"/>
</dbReference>
<dbReference type="PANTHER" id="PTHR30093:SF2">
    <property type="entry name" value="TYPE II SECRETION SYSTEM PROTEIN H"/>
    <property type="match status" value="1"/>
</dbReference>
<dbReference type="AlphaFoldDB" id="A0A0F9AQB8"/>
<evidence type="ECO:0000313" key="1">
    <source>
        <dbReference type="EMBL" id="KKL11754.1"/>
    </source>
</evidence>
<dbReference type="EMBL" id="LAZR01041529">
    <property type="protein sequence ID" value="KKL11754.1"/>
    <property type="molecule type" value="Genomic_DNA"/>
</dbReference>
<reference evidence="1" key="1">
    <citation type="journal article" date="2015" name="Nature">
        <title>Complex archaea that bridge the gap between prokaryotes and eukaryotes.</title>
        <authorList>
            <person name="Spang A."/>
            <person name="Saw J.H."/>
            <person name="Jorgensen S.L."/>
            <person name="Zaremba-Niedzwiedzka K."/>
            <person name="Martijn J."/>
            <person name="Lind A.E."/>
            <person name="van Eijk R."/>
            <person name="Schleper C."/>
            <person name="Guy L."/>
            <person name="Ettema T.J."/>
        </authorList>
    </citation>
    <scope>NUCLEOTIDE SEQUENCE</scope>
</reference>
<accession>A0A0F9AQB8</accession>
<dbReference type="InterPro" id="IPR045584">
    <property type="entry name" value="Pilin-like"/>
</dbReference>
<protein>
    <recommendedName>
        <fullName evidence="2">Prepilin-type N-terminal cleavage/methylation domain-containing protein</fullName>
    </recommendedName>
</protein>
<evidence type="ECO:0008006" key="2">
    <source>
        <dbReference type="Google" id="ProtNLM"/>
    </source>
</evidence>
<sequence length="286" mass="31573">AMKRAAFTLIELLVVVTIIILLVAILMPALSRARALTRCALCQHNLHQIGQAFHAAAGVDRPGQGARPTYPSGGAWPGVPMNALGDQRIYQCPERPVGASSLGDYQLYVHHVDAYINLEEGPYCQVTETGDYTRYAFEEYTSPDWNDVVFHVSAGPPRTLTLMPWFDGRSHTARWDSLRVRGEDVPGWEDIRQVPLYTKILLGGAATNYGINAKIHHYEVSPDTVVVLDYDRLVANNGEDMPELLGASARHLGRLNVLKADESVVRMGPSELDPDLSDDIADLWSP</sequence>
<dbReference type="Gene3D" id="3.30.700.10">
    <property type="entry name" value="Glycoprotein, Type 4 Pilin"/>
    <property type="match status" value="1"/>
</dbReference>
<dbReference type="PANTHER" id="PTHR30093">
    <property type="entry name" value="GENERAL SECRETION PATHWAY PROTEIN G"/>
    <property type="match status" value="1"/>
</dbReference>
<proteinExistence type="predicted"/>